<accession>A0A7S0KVA5</accession>
<sequence length="105" mass="11462">MEIAGSHVSAHVVQSCGGSVPSPEDFFLAVDALRRERVAQAPPSIPRDDPLRAKLRTLHGWVLRAVGEKSAALPNDTRGVLELYLDRGERSASQVLLVEEQPNPR</sequence>
<gene>
    <name evidence="1" type="ORF">MSP1404_LOCUS8891</name>
</gene>
<protein>
    <submittedName>
        <fullName evidence="1">Uncharacterized protein</fullName>
    </submittedName>
</protein>
<dbReference type="EMBL" id="HBEV01011466">
    <property type="protein sequence ID" value="CAD8591487.1"/>
    <property type="molecule type" value="Transcribed_RNA"/>
</dbReference>
<proteinExistence type="predicted"/>
<reference evidence="1" key="1">
    <citation type="submission" date="2021-01" db="EMBL/GenBank/DDBJ databases">
        <authorList>
            <person name="Corre E."/>
            <person name="Pelletier E."/>
            <person name="Niang G."/>
            <person name="Scheremetjew M."/>
            <person name="Finn R."/>
            <person name="Kale V."/>
            <person name="Holt S."/>
            <person name="Cochrane G."/>
            <person name="Meng A."/>
            <person name="Brown T."/>
            <person name="Cohen L."/>
        </authorList>
    </citation>
    <scope>NUCLEOTIDE SEQUENCE</scope>
    <source>
        <strain evidence="1">CCMP494</strain>
    </source>
</reference>
<organism evidence="1">
    <name type="scientific">Micromonas pusilla</name>
    <name type="common">Picoplanktonic green alga</name>
    <name type="synonym">Chromulina pusilla</name>
    <dbReference type="NCBI Taxonomy" id="38833"/>
    <lineage>
        <taxon>Eukaryota</taxon>
        <taxon>Viridiplantae</taxon>
        <taxon>Chlorophyta</taxon>
        <taxon>Mamiellophyceae</taxon>
        <taxon>Mamiellales</taxon>
        <taxon>Mamiellaceae</taxon>
        <taxon>Micromonas</taxon>
    </lineage>
</organism>
<evidence type="ECO:0000313" key="1">
    <source>
        <dbReference type="EMBL" id="CAD8591487.1"/>
    </source>
</evidence>
<dbReference type="AlphaFoldDB" id="A0A7S0KVA5"/>
<name>A0A7S0KVA5_MICPS</name>